<reference evidence="2 3" key="1">
    <citation type="submission" date="2024-02" db="EMBL/GenBank/DDBJ databases">
        <title>De novo assembly and annotation of 12 fungi associated with fruit tree decline syndrome in Ontario, Canada.</title>
        <authorList>
            <person name="Sulman M."/>
            <person name="Ellouze W."/>
            <person name="Ilyukhin E."/>
        </authorList>
    </citation>
    <scope>NUCLEOTIDE SEQUENCE [LARGE SCALE GENOMIC DNA]</scope>
    <source>
        <strain evidence="2 3">M1-105</strain>
    </source>
</reference>
<proteinExistence type="predicted"/>
<dbReference type="EMBL" id="JAJVDC020000046">
    <property type="protein sequence ID" value="KAL1630443.1"/>
    <property type="molecule type" value="Genomic_DNA"/>
</dbReference>
<sequence>MPTPAETPTPSKPRRISSGVEIDRAGSPIPEEEQMDDDDADADDTPESKRIVIANIPPGTSESDLRQHLRAHHPIKLKHAIRPPKKSEAHVYALPPPALACGLAKVDLADAAAAARAARALDGSRLHRAVLVVRRYRGGAKNRTATAAQKRRAEVDQQLRECKRRRTGEAPAAADVAGGDGGGGDAAPQVYPFTFAVAAGAAGAARRDVDVSFEDISEEVEARLAEQAARRAEAKRKGDGAVVGRKRKRVSAEGVEEEAAACAAIAGMALVDGPKKRARGERRSGEGVVGDERGQGSGVSMARTRRRKEKRRERMEKVRGRDGEGEGLLDESPRPMKRTRVSGVDGAPS</sequence>
<name>A0ABR3SV24_9PEZI</name>
<evidence type="ECO:0000256" key="1">
    <source>
        <dbReference type="SAM" id="MobiDB-lite"/>
    </source>
</evidence>
<dbReference type="Gene3D" id="3.30.70.330">
    <property type="match status" value="1"/>
</dbReference>
<evidence type="ECO:0000313" key="3">
    <source>
        <dbReference type="Proteomes" id="UP001521116"/>
    </source>
</evidence>
<dbReference type="InterPro" id="IPR012677">
    <property type="entry name" value="Nucleotide-bd_a/b_plait_sf"/>
</dbReference>
<feature type="region of interest" description="Disordered" evidence="1">
    <location>
        <begin position="275"/>
        <end position="349"/>
    </location>
</feature>
<organism evidence="2 3">
    <name type="scientific">Neofusicoccum ribis</name>
    <dbReference type="NCBI Taxonomy" id="45134"/>
    <lineage>
        <taxon>Eukaryota</taxon>
        <taxon>Fungi</taxon>
        <taxon>Dikarya</taxon>
        <taxon>Ascomycota</taxon>
        <taxon>Pezizomycotina</taxon>
        <taxon>Dothideomycetes</taxon>
        <taxon>Dothideomycetes incertae sedis</taxon>
        <taxon>Botryosphaeriales</taxon>
        <taxon>Botryosphaeriaceae</taxon>
        <taxon>Neofusicoccum</taxon>
    </lineage>
</organism>
<feature type="compositionally biased region" description="Acidic residues" evidence="1">
    <location>
        <begin position="30"/>
        <end position="45"/>
    </location>
</feature>
<dbReference type="Proteomes" id="UP001521116">
    <property type="component" value="Unassembled WGS sequence"/>
</dbReference>
<evidence type="ECO:0008006" key="4">
    <source>
        <dbReference type="Google" id="ProtNLM"/>
    </source>
</evidence>
<dbReference type="InterPro" id="IPR035979">
    <property type="entry name" value="RBD_domain_sf"/>
</dbReference>
<dbReference type="SUPFAM" id="SSF54928">
    <property type="entry name" value="RNA-binding domain, RBD"/>
    <property type="match status" value="1"/>
</dbReference>
<dbReference type="CDD" id="cd00590">
    <property type="entry name" value="RRM_SF"/>
    <property type="match status" value="1"/>
</dbReference>
<gene>
    <name evidence="2" type="ORF">SLS56_004843</name>
</gene>
<evidence type="ECO:0000313" key="2">
    <source>
        <dbReference type="EMBL" id="KAL1630443.1"/>
    </source>
</evidence>
<comment type="caution">
    <text evidence="2">The sequence shown here is derived from an EMBL/GenBank/DDBJ whole genome shotgun (WGS) entry which is preliminary data.</text>
</comment>
<feature type="region of interest" description="Disordered" evidence="1">
    <location>
        <begin position="1"/>
        <end position="50"/>
    </location>
</feature>
<feature type="compositionally biased region" description="Basic and acidic residues" evidence="1">
    <location>
        <begin position="281"/>
        <end position="294"/>
    </location>
</feature>
<accession>A0ABR3SV24</accession>
<feature type="compositionally biased region" description="Pro residues" evidence="1">
    <location>
        <begin position="1"/>
        <end position="11"/>
    </location>
</feature>
<protein>
    <recommendedName>
        <fullName evidence="4">RRM domain-containing protein</fullName>
    </recommendedName>
</protein>
<keyword evidence="3" id="KW-1185">Reference proteome</keyword>
<feature type="compositionally biased region" description="Basic and acidic residues" evidence="1">
    <location>
        <begin position="312"/>
        <end position="324"/>
    </location>
</feature>